<dbReference type="GO" id="GO:0005975">
    <property type="term" value="P:carbohydrate metabolic process"/>
    <property type="evidence" value="ECO:0007669"/>
    <property type="project" value="InterPro"/>
</dbReference>
<dbReference type="Pfam" id="PF00704">
    <property type="entry name" value="Glyco_hydro_18"/>
    <property type="match status" value="1"/>
</dbReference>
<feature type="signal peptide" evidence="6">
    <location>
        <begin position="1"/>
        <end position="20"/>
    </location>
</feature>
<dbReference type="PROSITE" id="PS01095">
    <property type="entry name" value="GH18_1"/>
    <property type="match status" value="1"/>
</dbReference>
<organism evidence="8 9">
    <name type="scientific">Occallatibacter riparius</name>
    <dbReference type="NCBI Taxonomy" id="1002689"/>
    <lineage>
        <taxon>Bacteria</taxon>
        <taxon>Pseudomonadati</taxon>
        <taxon>Acidobacteriota</taxon>
        <taxon>Terriglobia</taxon>
        <taxon>Terriglobales</taxon>
        <taxon>Acidobacteriaceae</taxon>
        <taxon>Occallatibacter</taxon>
    </lineage>
</organism>
<dbReference type="EMBL" id="CP093313">
    <property type="protein sequence ID" value="UWZ83713.1"/>
    <property type="molecule type" value="Genomic_DNA"/>
</dbReference>
<evidence type="ECO:0000256" key="3">
    <source>
        <dbReference type="ARBA" id="ARBA00022801"/>
    </source>
</evidence>
<dbReference type="GO" id="GO:0016788">
    <property type="term" value="F:hydrolase activity, acting on ester bonds"/>
    <property type="evidence" value="ECO:0007669"/>
    <property type="project" value="UniProtKB-ARBA"/>
</dbReference>
<dbReference type="Gene3D" id="3.40.50.1110">
    <property type="entry name" value="SGNH hydrolase"/>
    <property type="match status" value="1"/>
</dbReference>
<dbReference type="RefSeq" id="WP_260793084.1">
    <property type="nucleotide sequence ID" value="NZ_CP093313.1"/>
</dbReference>
<dbReference type="KEGG" id="orp:MOP44_24490"/>
<evidence type="ECO:0000256" key="6">
    <source>
        <dbReference type="SAM" id="SignalP"/>
    </source>
</evidence>
<dbReference type="AlphaFoldDB" id="A0A9J7BMJ3"/>
<dbReference type="GO" id="GO:0005576">
    <property type="term" value="C:extracellular region"/>
    <property type="evidence" value="ECO:0007669"/>
    <property type="project" value="TreeGrafter"/>
</dbReference>
<dbReference type="GO" id="GO:0008061">
    <property type="term" value="F:chitin binding"/>
    <property type="evidence" value="ECO:0007669"/>
    <property type="project" value="InterPro"/>
</dbReference>
<dbReference type="InterPro" id="IPR001579">
    <property type="entry name" value="Glyco_hydro_18_chit_AS"/>
</dbReference>
<evidence type="ECO:0000256" key="4">
    <source>
        <dbReference type="ARBA" id="ARBA00023295"/>
    </source>
</evidence>
<dbReference type="InterPro" id="IPR001223">
    <property type="entry name" value="Glyco_hydro18_cat"/>
</dbReference>
<evidence type="ECO:0000256" key="1">
    <source>
        <dbReference type="ARBA" id="ARBA00000822"/>
    </source>
</evidence>
<evidence type="ECO:0000256" key="5">
    <source>
        <dbReference type="RuleBase" id="RU000489"/>
    </source>
</evidence>
<name>A0A9J7BMJ3_9BACT</name>
<dbReference type="GO" id="GO:0008843">
    <property type="term" value="F:endochitinase activity"/>
    <property type="evidence" value="ECO:0007669"/>
    <property type="project" value="UniProtKB-EC"/>
</dbReference>
<evidence type="ECO:0000313" key="8">
    <source>
        <dbReference type="EMBL" id="UWZ83713.1"/>
    </source>
</evidence>
<dbReference type="SUPFAM" id="SSF51445">
    <property type="entry name" value="(Trans)glycosidases"/>
    <property type="match status" value="1"/>
</dbReference>
<dbReference type="PANTHER" id="PTHR11177">
    <property type="entry name" value="CHITINASE"/>
    <property type="match status" value="1"/>
</dbReference>
<evidence type="ECO:0000313" key="9">
    <source>
        <dbReference type="Proteomes" id="UP001059380"/>
    </source>
</evidence>
<comment type="catalytic activity">
    <reaction evidence="1">
        <text>Random endo-hydrolysis of N-acetyl-beta-D-glucosaminide (1-&gt;4)-beta-linkages in chitin and chitodextrins.</text>
        <dbReference type="EC" id="3.2.1.14"/>
    </reaction>
</comment>
<dbReference type="GO" id="GO:0006032">
    <property type="term" value="P:chitin catabolic process"/>
    <property type="evidence" value="ECO:0007669"/>
    <property type="project" value="TreeGrafter"/>
</dbReference>
<dbReference type="InterPro" id="IPR050314">
    <property type="entry name" value="Glycosyl_Hydrlase_18"/>
</dbReference>
<dbReference type="InterPro" id="IPR011583">
    <property type="entry name" value="Chitinase_II/V-like_cat"/>
</dbReference>
<keyword evidence="4 5" id="KW-0326">Glycosidase</keyword>
<gene>
    <name evidence="8" type="ORF">MOP44_24490</name>
</gene>
<accession>A0A9J7BMJ3</accession>
<dbReference type="SUPFAM" id="SSF52266">
    <property type="entry name" value="SGNH hydrolase"/>
    <property type="match status" value="1"/>
</dbReference>
<dbReference type="SMART" id="SM00636">
    <property type="entry name" value="Glyco_18"/>
    <property type="match status" value="1"/>
</dbReference>
<feature type="domain" description="GH18" evidence="7">
    <location>
        <begin position="23"/>
        <end position="379"/>
    </location>
</feature>
<proteinExistence type="predicted"/>
<dbReference type="InterPro" id="IPR017853">
    <property type="entry name" value="GH"/>
</dbReference>
<feature type="chain" id="PRO_5039892780" description="chitinase" evidence="6">
    <location>
        <begin position="21"/>
        <end position="729"/>
    </location>
</feature>
<dbReference type="PROSITE" id="PS51910">
    <property type="entry name" value="GH18_2"/>
    <property type="match status" value="1"/>
</dbReference>
<evidence type="ECO:0000259" key="7">
    <source>
        <dbReference type="PROSITE" id="PS51910"/>
    </source>
</evidence>
<dbReference type="Proteomes" id="UP001059380">
    <property type="component" value="Chromosome"/>
</dbReference>
<sequence length="729" mass="76832">MRNALIAAALMLLAVGSATAANKWVTAYYTDWQEVVYPAKRIDYSAVTHITLAHWMTNADGTIHTSEWDSTCTGIVAPAHVAGVKVLMMLGGSDDKHFASAASPAHLATLLRSIQAKVSACHLDGVDLDWEAGVDTANFTSLAQRLRGAASKYVITAPVDASVQPPSLAAGLAVYCDQVNMMTYGNSNIGTGWDSWYFSALAGDGSNHPMSVAKYVAAWEKAGTPPGKIGVGIGFYMNGWTAPVTAALQSTSGSSVPVQEFPYGWPLANGGGLLSCYYNKPRGTYRYDASPVLNSVPSAHPEQPSISFPGGFTAPPPCPSKAITWATYEDEASVAAKARYIVENRLGGAIVWTIQEGALDPATGRNPLLDTLKLNLNGGGPAPMPQLASSGPTSVAGPTTIMITKLPSKLGLVDIAWRNYTSAAAWDSSSDPGFRTYGQPSAYTIQGSTNGTTWNTLSCTPSCNVTGEHYTGRQFVADLTGTGYTQIRMKISSIVGTNAGYDVLTVNGRAGTNDANDTYLMLGDSITANCWGAAPNTGPVEQLGLQVHTARPTHYPVSTVAGQSGWLSATALDASTYRIPNIEKFLQDMPAVKFVGLTFGTNDAIGNVPAQTYCSNMQKIVQYIIAAGKTPIIPTIVASPSSAVQANAPAMNACLAKLEKNYPSIIVGPDLWTLFKGHSKSDGWFFDDLHPSLETGCKALQGAWTNTLLSTIYPAGPAQPAPSTTSRAK</sequence>
<keyword evidence="9" id="KW-1185">Reference proteome</keyword>
<keyword evidence="3 5" id="KW-0378">Hydrolase</keyword>
<dbReference type="InterPro" id="IPR013830">
    <property type="entry name" value="SGNH_hydro"/>
</dbReference>
<dbReference type="InterPro" id="IPR036514">
    <property type="entry name" value="SGNH_hydro_sf"/>
</dbReference>
<reference evidence="8" key="1">
    <citation type="submission" date="2021-04" db="EMBL/GenBank/DDBJ databases">
        <title>Phylogenetic analysis of Acidobacteriaceae.</title>
        <authorList>
            <person name="Qiu L."/>
            <person name="Zhang Q."/>
        </authorList>
    </citation>
    <scope>NUCLEOTIDE SEQUENCE</scope>
    <source>
        <strain evidence="8">DSM 25168</strain>
    </source>
</reference>
<evidence type="ECO:0000256" key="2">
    <source>
        <dbReference type="ARBA" id="ARBA00012729"/>
    </source>
</evidence>
<dbReference type="Pfam" id="PF13472">
    <property type="entry name" value="Lipase_GDSL_2"/>
    <property type="match status" value="1"/>
</dbReference>
<keyword evidence="6" id="KW-0732">Signal</keyword>
<dbReference type="EC" id="3.2.1.14" evidence="2"/>
<dbReference type="Gene3D" id="3.20.20.80">
    <property type="entry name" value="Glycosidases"/>
    <property type="match status" value="2"/>
</dbReference>
<protein>
    <recommendedName>
        <fullName evidence="2">chitinase</fullName>
        <ecNumber evidence="2">3.2.1.14</ecNumber>
    </recommendedName>
</protein>
<dbReference type="PANTHER" id="PTHR11177:SF317">
    <property type="entry name" value="CHITINASE 12-RELATED"/>
    <property type="match status" value="1"/>
</dbReference>